<dbReference type="InterPro" id="IPR000868">
    <property type="entry name" value="Isochorismatase-like_dom"/>
</dbReference>
<proteinExistence type="predicted"/>
<evidence type="ECO:0000256" key="1">
    <source>
        <dbReference type="ARBA" id="ARBA00022801"/>
    </source>
</evidence>
<dbReference type="RefSeq" id="WP_168775207.1">
    <property type="nucleotide sequence ID" value="NZ_JAABNR010000011.1"/>
</dbReference>
<dbReference type="SUPFAM" id="SSF52499">
    <property type="entry name" value="Isochorismatase-like hydrolases"/>
    <property type="match status" value="1"/>
</dbReference>
<organism evidence="3 4">
    <name type="scientific">Stagnihabitans tardus</name>
    <dbReference type="NCBI Taxonomy" id="2699202"/>
    <lineage>
        <taxon>Bacteria</taxon>
        <taxon>Pseudomonadati</taxon>
        <taxon>Pseudomonadota</taxon>
        <taxon>Alphaproteobacteria</taxon>
        <taxon>Rhodobacterales</taxon>
        <taxon>Paracoccaceae</taxon>
        <taxon>Stagnihabitans</taxon>
    </lineage>
</organism>
<dbReference type="Pfam" id="PF00857">
    <property type="entry name" value="Isochorismatase"/>
    <property type="match status" value="1"/>
</dbReference>
<reference evidence="3" key="1">
    <citation type="submission" date="2020-01" db="EMBL/GenBank/DDBJ databases">
        <authorList>
            <person name="Chen W.-M."/>
        </authorList>
    </citation>
    <scope>NUCLEOTIDE SEQUENCE</scope>
    <source>
        <strain evidence="3">CYK-10</strain>
    </source>
</reference>
<dbReference type="AlphaFoldDB" id="A0AAE5BUY7"/>
<evidence type="ECO:0000313" key="3">
    <source>
        <dbReference type="EMBL" id="NBZ88386.1"/>
    </source>
</evidence>
<protein>
    <submittedName>
        <fullName evidence="3">Isochorismatase family protein</fullName>
    </submittedName>
</protein>
<dbReference type="GO" id="GO:0016787">
    <property type="term" value="F:hydrolase activity"/>
    <property type="evidence" value="ECO:0007669"/>
    <property type="project" value="UniProtKB-KW"/>
</dbReference>
<evidence type="ECO:0000313" key="4">
    <source>
        <dbReference type="Proteomes" id="UP001193501"/>
    </source>
</evidence>
<keyword evidence="1" id="KW-0378">Hydrolase</keyword>
<sequence length="179" mass="19244">MPTLIVIDLQEAMRAERSADWPWANDAAPAVAGRLLDHARARGWRVIHVHHNVDDPADGFHPSNPLCAAMAEVAPLPGEEIVVKHGSSAFIGTDLAQRLEGEADLVICGGEANMCVESTTRMAGNLGFAVTLVQDALVCFPRRAQDGRIFPPQTVLDMSLANLRGFARIASSEDILSQP</sequence>
<dbReference type="Gene3D" id="3.40.50.850">
    <property type="entry name" value="Isochorismatase-like"/>
    <property type="match status" value="1"/>
</dbReference>
<keyword evidence="4" id="KW-1185">Reference proteome</keyword>
<dbReference type="PANTHER" id="PTHR43540">
    <property type="entry name" value="PEROXYUREIDOACRYLATE/UREIDOACRYLATE AMIDOHYDROLASE-RELATED"/>
    <property type="match status" value="1"/>
</dbReference>
<evidence type="ECO:0000259" key="2">
    <source>
        <dbReference type="Pfam" id="PF00857"/>
    </source>
</evidence>
<gene>
    <name evidence="3" type="ORF">GV832_12410</name>
</gene>
<feature type="domain" description="Isochorismatase-like" evidence="2">
    <location>
        <begin position="3"/>
        <end position="144"/>
    </location>
</feature>
<accession>A0AAE5BUY7</accession>
<dbReference type="Proteomes" id="UP001193501">
    <property type="component" value="Unassembled WGS sequence"/>
</dbReference>
<dbReference type="InterPro" id="IPR050272">
    <property type="entry name" value="Isochorismatase-like_hydrls"/>
</dbReference>
<dbReference type="InterPro" id="IPR036380">
    <property type="entry name" value="Isochorismatase-like_sf"/>
</dbReference>
<name>A0AAE5BUY7_9RHOB</name>
<dbReference type="EMBL" id="JAABNR010000011">
    <property type="protein sequence ID" value="NBZ88386.1"/>
    <property type="molecule type" value="Genomic_DNA"/>
</dbReference>
<dbReference type="PANTHER" id="PTHR43540:SF1">
    <property type="entry name" value="ISOCHORISMATASE HYDROLASE"/>
    <property type="match status" value="1"/>
</dbReference>
<comment type="caution">
    <text evidence="3">The sequence shown here is derived from an EMBL/GenBank/DDBJ whole genome shotgun (WGS) entry which is preliminary data.</text>
</comment>